<feature type="domain" description="Peptidase C1A papain C-terminal" evidence="8">
    <location>
        <begin position="153"/>
        <end position="360"/>
    </location>
</feature>
<dbReference type="SMART" id="SM00645">
    <property type="entry name" value="Pept_C1"/>
    <property type="match status" value="1"/>
</dbReference>
<dbReference type="SMART" id="SM00848">
    <property type="entry name" value="Inhibitor_I29"/>
    <property type="match status" value="1"/>
</dbReference>
<dbReference type="PRINTS" id="PR00705">
    <property type="entry name" value="PAPAIN"/>
</dbReference>
<keyword evidence="5" id="KW-0865">Zymogen</keyword>
<dbReference type="PANTHER" id="PTHR12411">
    <property type="entry name" value="CYSTEINE PROTEASE FAMILY C1-RELATED"/>
    <property type="match status" value="1"/>
</dbReference>
<dbReference type="Gene3D" id="3.90.70.10">
    <property type="entry name" value="Cysteine proteinases"/>
    <property type="match status" value="1"/>
</dbReference>
<dbReference type="InterPro" id="IPR013128">
    <property type="entry name" value="Peptidase_C1A"/>
</dbReference>
<dbReference type="CDD" id="cd02248">
    <property type="entry name" value="Peptidase_C1A"/>
    <property type="match status" value="1"/>
</dbReference>
<dbReference type="GO" id="GO:0006508">
    <property type="term" value="P:proteolysis"/>
    <property type="evidence" value="ECO:0007669"/>
    <property type="project" value="UniProtKB-KW"/>
</dbReference>
<dbReference type="SUPFAM" id="SSF54001">
    <property type="entry name" value="Cysteine proteinases"/>
    <property type="match status" value="1"/>
</dbReference>
<feature type="signal peptide" evidence="7">
    <location>
        <begin position="1"/>
        <end position="17"/>
    </location>
</feature>
<dbReference type="EMBL" id="JACVVK020000176">
    <property type="protein sequence ID" value="KAK7486624.1"/>
    <property type="molecule type" value="Genomic_DNA"/>
</dbReference>
<feature type="domain" description="Cathepsin propeptide inhibitor" evidence="9">
    <location>
        <begin position="60"/>
        <end position="120"/>
    </location>
</feature>
<evidence type="ECO:0000256" key="2">
    <source>
        <dbReference type="ARBA" id="ARBA00022670"/>
    </source>
</evidence>
<keyword evidence="4" id="KW-0788">Thiol protease</keyword>
<name>A0ABD0KHY1_9CAEN</name>
<dbReference type="Proteomes" id="UP001519460">
    <property type="component" value="Unassembled WGS sequence"/>
</dbReference>
<evidence type="ECO:0000313" key="11">
    <source>
        <dbReference type="Proteomes" id="UP001519460"/>
    </source>
</evidence>
<dbReference type="InterPro" id="IPR000169">
    <property type="entry name" value="Pept_cys_AS"/>
</dbReference>
<keyword evidence="7" id="KW-0732">Signal</keyword>
<keyword evidence="2" id="KW-0645">Protease</keyword>
<evidence type="ECO:0000256" key="6">
    <source>
        <dbReference type="ARBA" id="ARBA00023157"/>
    </source>
</evidence>
<dbReference type="InterPro" id="IPR039417">
    <property type="entry name" value="Peptidase_C1A_papain-like"/>
</dbReference>
<dbReference type="PROSITE" id="PS00640">
    <property type="entry name" value="THIOL_PROTEASE_ASN"/>
    <property type="match status" value="1"/>
</dbReference>
<dbReference type="InterPro" id="IPR013201">
    <property type="entry name" value="Prot_inhib_I29"/>
</dbReference>
<comment type="similarity">
    <text evidence="1">Belongs to the peptidase C1 family.</text>
</comment>
<evidence type="ECO:0000256" key="7">
    <source>
        <dbReference type="SAM" id="SignalP"/>
    </source>
</evidence>
<dbReference type="Pfam" id="PF08246">
    <property type="entry name" value="Inhibitor_I29"/>
    <property type="match status" value="1"/>
</dbReference>
<sequence>MTPALLSLAILVMEATALPPPDTAHAPSTKNTSRLFSPSDAFSAQSLNVKLSFEPYDETWSNFKKTYGRVYASADEESYRRQVFMDNVKKIEEHNHKFFTSTTTFWMGINQFTDMTLEEYRAYNKLRQRKPANSTTEARLNCKPFLPPLNFEVPKQVDWRTKGYVTPVKNQGQCGSCWAFSSTGSLEGQHFRAKGRLLSLSEQQLVDCSAQFGNKGCNGGWMDYAFQYIASIGGIEAESAYPYTASPWVVAGVSGCRDITKYSESDLQRAVASQGPVSVAIDASHGSFSNYEGGIYYEPQCNPTVQDHAVLVVGYGSQGGQDYWIVKNSWGQEWGNEGYILMARNRNNMCGIATDASFPEV</sequence>
<comment type="caution">
    <text evidence="10">The sequence shown here is derived from an EMBL/GenBank/DDBJ whole genome shotgun (WGS) entry which is preliminary data.</text>
</comment>
<gene>
    <name evidence="10" type="ORF">BaRGS_00022149</name>
</gene>
<accession>A0ABD0KHY1</accession>
<evidence type="ECO:0000259" key="8">
    <source>
        <dbReference type="SMART" id="SM00645"/>
    </source>
</evidence>
<keyword evidence="6" id="KW-1015">Disulfide bond</keyword>
<keyword evidence="11" id="KW-1185">Reference proteome</keyword>
<organism evidence="10 11">
    <name type="scientific">Batillaria attramentaria</name>
    <dbReference type="NCBI Taxonomy" id="370345"/>
    <lineage>
        <taxon>Eukaryota</taxon>
        <taxon>Metazoa</taxon>
        <taxon>Spiralia</taxon>
        <taxon>Lophotrochozoa</taxon>
        <taxon>Mollusca</taxon>
        <taxon>Gastropoda</taxon>
        <taxon>Caenogastropoda</taxon>
        <taxon>Sorbeoconcha</taxon>
        <taxon>Cerithioidea</taxon>
        <taxon>Batillariidae</taxon>
        <taxon>Batillaria</taxon>
    </lineage>
</organism>
<dbReference type="InterPro" id="IPR000668">
    <property type="entry name" value="Peptidase_C1A_C"/>
</dbReference>
<evidence type="ECO:0000256" key="4">
    <source>
        <dbReference type="ARBA" id="ARBA00022807"/>
    </source>
</evidence>
<evidence type="ECO:0000313" key="10">
    <source>
        <dbReference type="EMBL" id="KAK7486624.1"/>
    </source>
</evidence>
<protein>
    <submittedName>
        <fullName evidence="10">Uncharacterized protein</fullName>
    </submittedName>
</protein>
<reference evidence="10 11" key="1">
    <citation type="journal article" date="2023" name="Sci. Data">
        <title>Genome assembly of the Korean intertidal mud-creeper Batillaria attramentaria.</title>
        <authorList>
            <person name="Patra A.K."/>
            <person name="Ho P.T."/>
            <person name="Jun S."/>
            <person name="Lee S.J."/>
            <person name="Kim Y."/>
            <person name="Won Y.J."/>
        </authorList>
    </citation>
    <scope>NUCLEOTIDE SEQUENCE [LARGE SCALE GENOMIC DNA]</scope>
    <source>
        <strain evidence="10">Wonlab-2016</strain>
    </source>
</reference>
<evidence type="ECO:0000259" key="9">
    <source>
        <dbReference type="SMART" id="SM00848"/>
    </source>
</evidence>
<proteinExistence type="inferred from homology"/>
<dbReference type="PROSITE" id="PS00139">
    <property type="entry name" value="THIOL_PROTEASE_CYS"/>
    <property type="match status" value="1"/>
</dbReference>
<dbReference type="InterPro" id="IPR025661">
    <property type="entry name" value="Pept_asp_AS"/>
</dbReference>
<dbReference type="Pfam" id="PF00112">
    <property type="entry name" value="Peptidase_C1"/>
    <property type="match status" value="1"/>
</dbReference>
<dbReference type="GO" id="GO:0008234">
    <property type="term" value="F:cysteine-type peptidase activity"/>
    <property type="evidence" value="ECO:0007669"/>
    <property type="project" value="UniProtKB-KW"/>
</dbReference>
<dbReference type="FunFam" id="3.90.70.10:FF:000006">
    <property type="entry name" value="Cathepsin S"/>
    <property type="match status" value="1"/>
</dbReference>
<dbReference type="AlphaFoldDB" id="A0ABD0KHY1"/>
<evidence type="ECO:0000256" key="3">
    <source>
        <dbReference type="ARBA" id="ARBA00022801"/>
    </source>
</evidence>
<feature type="chain" id="PRO_5044817211" evidence="7">
    <location>
        <begin position="18"/>
        <end position="361"/>
    </location>
</feature>
<evidence type="ECO:0000256" key="1">
    <source>
        <dbReference type="ARBA" id="ARBA00008455"/>
    </source>
</evidence>
<keyword evidence="3" id="KW-0378">Hydrolase</keyword>
<dbReference type="InterPro" id="IPR038765">
    <property type="entry name" value="Papain-like_cys_pep_sf"/>
</dbReference>
<evidence type="ECO:0000256" key="5">
    <source>
        <dbReference type="ARBA" id="ARBA00023145"/>
    </source>
</evidence>